<sequence length="258" mass="29747">MLKRMYGSLFLILSFLTAVPLPLWAQLDIQYQSRSQEQFGRWREGVKPKPVSGLNIELISVLADYRELVSSDNFPNAVKLQFFLDDEHAVYLTVRELDYRTYYWLDKVEPARTWEKGFQNVFAWPTDPVLQQLTPKLGLYELGALIRLDADSTSSVERVAPGVLYHKEMPSKIDGYFFTLKTGEDARLLASITHKASGKEVERQLFRRKRAGLPFTIHWDAKDAEPGSYKLDISGFSLSSNQPIFKEIHFYHQPIVNP</sequence>
<dbReference type="KEGG" id="nneo:PQG83_13075"/>
<dbReference type="RefSeq" id="WP_312741778.1">
    <property type="nucleotide sequence ID" value="NZ_CP116968.1"/>
</dbReference>
<dbReference type="Proteomes" id="UP001302494">
    <property type="component" value="Chromosome"/>
</dbReference>
<dbReference type="EMBL" id="CP116968">
    <property type="protein sequence ID" value="WNM60690.1"/>
    <property type="molecule type" value="Genomic_DNA"/>
</dbReference>
<evidence type="ECO:0000313" key="2">
    <source>
        <dbReference type="Proteomes" id="UP001302494"/>
    </source>
</evidence>
<reference evidence="1 2" key="1">
    <citation type="submission" date="2023-01" db="EMBL/GenBank/DDBJ databases">
        <title>Cultivation and genomic characterization of new, ubiquitous marine nitrite-oxidizing bacteria from the Nitrospirales.</title>
        <authorList>
            <person name="Mueller A.J."/>
            <person name="Daebeler A."/>
            <person name="Herbold C.W."/>
            <person name="Kirkegaard R.H."/>
            <person name="Daims H."/>
        </authorList>
    </citation>
    <scope>NUCLEOTIDE SEQUENCE [LARGE SCALE GENOMIC DNA]</scope>
    <source>
        <strain evidence="1 2">DK</strain>
    </source>
</reference>
<protein>
    <submittedName>
        <fullName evidence="1">Uncharacterized protein</fullName>
    </submittedName>
</protein>
<proteinExistence type="predicted"/>
<name>A0AA96JV79_9BACT</name>
<evidence type="ECO:0000313" key="1">
    <source>
        <dbReference type="EMBL" id="WNM60690.1"/>
    </source>
</evidence>
<gene>
    <name evidence="1" type="ORF">PQG83_13075</name>
</gene>
<accession>A0AA96JV79</accession>
<dbReference type="AlphaFoldDB" id="A0AA96JV79"/>
<keyword evidence="2" id="KW-1185">Reference proteome</keyword>
<organism evidence="1 2">
    <name type="scientific">Candidatus Nitrospira neomarina</name>
    <dbReference type="NCBI Taxonomy" id="3020899"/>
    <lineage>
        <taxon>Bacteria</taxon>
        <taxon>Pseudomonadati</taxon>
        <taxon>Nitrospirota</taxon>
        <taxon>Nitrospiria</taxon>
        <taxon>Nitrospirales</taxon>
        <taxon>Nitrospiraceae</taxon>
        <taxon>Nitrospira</taxon>
    </lineage>
</organism>